<organism evidence="1">
    <name type="scientific">Culex pipiens</name>
    <name type="common">House mosquito</name>
    <dbReference type="NCBI Taxonomy" id="7175"/>
    <lineage>
        <taxon>Eukaryota</taxon>
        <taxon>Metazoa</taxon>
        <taxon>Ecdysozoa</taxon>
        <taxon>Arthropoda</taxon>
        <taxon>Hexapoda</taxon>
        <taxon>Insecta</taxon>
        <taxon>Pterygota</taxon>
        <taxon>Neoptera</taxon>
        <taxon>Endopterygota</taxon>
        <taxon>Diptera</taxon>
        <taxon>Nematocera</taxon>
        <taxon>Culicoidea</taxon>
        <taxon>Culicidae</taxon>
        <taxon>Culicinae</taxon>
        <taxon>Culicini</taxon>
        <taxon>Culex</taxon>
        <taxon>Culex</taxon>
    </lineage>
</organism>
<dbReference type="EMBL" id="HBUE01298284">
    <property type="protein sequence ID" value="CAG6577511.1"/>
    <property type="molecule type" value="Transcribed_RNA"/>
</dbReference>
<dbReference type="EMBL" id="HBUE01192354">
    <property type="protein sequence ID" value="CAG6525804.1"/>
    <property type="molecule type" value="Transcribed_RNA"/>
</dbReference>
<proteinExistence type="predicted"/>
<accession>A0A8D8MBZ4</accession>
<sequence>MCCAVLDLPNAPFRMVLGNVKLTGSRAVAQPNVRKQNQFEVSCGLVVIGGKYVCPSCEKNTEVVLGIWGWVGKRLYERIRTKFIEKCWAGIRQVRWLAMCLATDTAQ</sequence>
<reference evidence="1" key="1">
    <citation type="submission" date="2021-05" db="EMBL/GenBank/DDBJ databases">
        <authorList>
            <person name="Alioto T."/>
            <person name="Alioto T."/>
            <person name="Gomez Garrido J."/>
        </authorList>
    </citation>
    <scope>NUCLEOTIDE SEQUENCE</scope>
</reference>
<evidence type="ECO:0000313" key="1">
    <source>
        <dbReference type="EMBL" id="CAG6525804.1"/>
    </source>
</evidence>
<protein>
    <submittedName>
        <fullName evidence="1">(northern house mosquito) hypothetical protein</fullName>
    </submittedName>
</protein>
<dbReference type="AlphaFoldDB" id="A0A8D8MBZ4"/>
<name>A0A8D8MBZ4_CULPI</name>